<dbReference type="InterPro" id="IPR036394">
    <property type="entry name" value="Ribosomal_uL22_sf"/>
</dbReference>
<dbReference type="EMBL" id="CP002278">
    <property type="protein sequence ID" value="ADP77655.1"/>
    <property type="molecule type" value="Genomic_DNA"/>
</dbReference>
<evidence type="ECO:0000256" key="1">
    <source>
        <dbReference type="ARBA" id="ARBA00009451"/>
    </source>
</evidence>
<sequence>MPKLKYAYRPKNKNKAAKAIGRELQISTKHSVEICREIRGMMLEDAKRYLKEVMEKKRPVPFKRYNKKVAHRKGLQGWPSGRYPVKAAREILKVLENAEANAEYKGLDTERLKITHISAHKARPIRGWIPRAFGRSTPFNTSRTHIQVILEEI</sequence>
<evidence type="ECO:0000313" key="10">
    <source>
        <dbReference type="EMBL" id="ADP77655.1"/>
    </source>
</evidence>
<protein>
    <recommendedName>
        <fullName evidence="7">Large ribosomal subunit protein uL22</fullName>
    </recommendedName>
</protein>
<comment type="function">
    <text evidence="7">The globular domain of the protein is located near the polypeptide exit tunnel on the outside of the subunit, while an extended beta-hairpin is found that lines the wall of the exit tunnel in the center of the 70S ribosome.</text>
</comment>
<dbReference type="InterPro" id="IPR018260">
    <property type="entry name" value="Ribosomal_uL22_CS"/>
</dbReference>
<organism evidence="10 11">
    <name type="scientific">Methanothermus fervidus (strain ATCC 43054 / DSM 2088 / JCM 10308 / V24 S)</name>
    <dbReference type="NCBI Taxonomy" id="523846"/>
    <lineage>
        <taxon>Archaea</taxon>
        <taxon>Methanobacteriati</taxon>
        <taxon>Methanobacteriota</taxon>
        <taxon>Methanomada group</taxon>
        <taxon>Methanobacteria</taxon>
        <taxon>Methanobacteriales</taxon>
        <taxon>Methanothermaceae</taxon>
        <taxon>Methanothermus</taxon>
    </lineage>
</organism>
<evidence type="ECO:0000256" key="4">
    <source>
        <dbReference type="ARBA" id="ARBA00022884"/>
    </source>
</evidence>
<comment type="similarity">
    <text evidence="1 7 8">Belongs to the universal ribosomal protein uL22 family.</text>
</comment>
<proteinExistence type="inferred from homology"/>
<dbReference type="InterPro" id="IPR001063">
    <property type="entry name" value="Ribosomal_uL22"/>
</dbReference>
<dbReference type="PANTHER" id="PTHR11593:SF10">
    <property type="entry name" value="60S RIBOSOMAL PROTEIN L17"/>
    <property type="match status" value="1"/>
</dbReference>
<accession>E3GZC3</accession>
<keyword evidence="6 7" id="KW-0687">Ribonucleoprotein</keyword>
<dbReference type="Pfam" id="PF00237">
    <property type="entry name" value="Ribosomal_L22"/>
    <property type="match status" value="1"/>
</dbReference>
<evidence type="ECO:0000256" key="9">
    <source>
        <dbReference type="RuleBase" id="RU004007"/>
    </source>
</evidence>
<dbReference type="HOGENOM" id="CLU_083987_0_2_2"/>
<evidence type="ECO:0000256" key="6">
    <source>
        <dbReference type="ARBA" id="ARBA00023274"/>
    </source>
</evidence>
<dbReference type="GO" id="GO:0019843">
    <property type="term" value="F:rRNA binding"/>
    <property type="evidence" value="ECO:0007669"/>
    <property type="project" value="UniProtKB-UniRule"/>
</dbReference>
<dbReference type="PANTHER" id="PTHR11593">
    <property type="entry name" value="60S RIBOSOMAL PROTEIN L17"/>
    <property type="match status" value="1"/>
</dbReference>
<dbReference type="InterPro" id="IPR057265">
    <property type="entry name" value="Ribosomal_uL22_arc-type"/>
</dbReference>
<dbReference type="STRING" id="523846.Mfer_0857"/>
<dbReference type="NCBIfam" id="NF003260">
    <property type="entry name" value="PRK04223.1"/>
    <property type="match status" value="1"/>
</dbReference>
<evidence type="ECO:0000256" key="5">
    <source>
        <dbReference type="ARBA" id="ARBA00022980"/>
    </source>
</evidence>
<keyword evidence="5 7" id="KW-0689">Ribosomal protein</keyword>
<evidence type="ECO:0000256" key="2">
    <source>
        <dbReference type="ARBA" id="ARBA00011838"/>
    </source>
</evidence>
<evidence type="ECO:0000313" key="11">
    <source>
        <dbReference type="Proteomes" id="UP000002315"/>
    </source>
</evidence>
<dbReference type="Gene3D" id="3.90.470.10">
    <property type="entry name" value="Ribosomal protein L22/L17"/>
    <property type="match status" value="1"/>
</dbReference>
<name>E3GZC3_METFV</name>
<dbReference type="HAMAP" id="MF_01331_A">
    <property type="entry name" value="Ribosomal_uL22_A"/>
    <property type="match status" value="1"/>
</dbReference>
<dbReference type="KEGG" id="mfv:Mfer_0857"/>
<reference evidence="10 11" key="1">
    <citation type="journal article" date="2010" name="Stand. Genomic Sci.">
        <title>Complete genome sequence of Methanothermus fervidus type strain (V24S).</title>
        <authorList>
            <person name="Anderson I."/>
            <person name="Djao O.D."/>
            <person name="Misra M."/>
            <person name="Chertkov O."/>
            <person name="Nolan M."/>
            <person name="Lucas S."/>
            <person name="Lapidus A."/>
            <person name="Del Rio T.G."/>
            <person name="Tice H."/>
            <person name="Cheng J.F."/>
            <person name="Tapia R."/>
            <person name="Han C."/>
            <person name="Goodwin L."/>
            <person name="Pitluck S."/>
            <person name="Liolios K."/>
            <person name="Ivanova N."/>
            <person name="Mavromatis K."/>
            <person name="Mikhailova N."/>
            <person name="Pati A."/>
            <person name="Brambilla E."/>
            <person name="Chen A."/>
            <person name="Palaniappan K."/>
            <person name="Land M."/>
            <person name="Hauser L."/>
            <person name="Chang Y.J."/>
            <person name="Jeffries C.D."/>
            <person name="Sikorski J."/>
            <person name="Spring S."/>
            <person name="Rohde M."/>
            <person name="Eichinger K."/>
            <person name="Huber H."/>
            <person name="Wirth R."/>
            <person name="Goker M."/>
            <person name="Detter J.C."/>
            <person name="Woyke T."/>
            <person name="Bristow J."/>
            <person name="Eisen J.A."/>
            <person name="Markowitz V."/>
            <person name="Hugenholtz P."/>
            <person name="Klenk H.P."/>
            <person name="Kyrpides N.C."/>
        </authorList>
    </citation>
    <scope>NUCLEOTIDE SEQUENCE [LARGE SCALE GENOMIC DNA]</scope>
    <source>
        <strain evidence="11">ATCC 43054 / DSM 2088 / JCM 10308 / V24 S</strain>
    </source>
</reference>
<dbReference type="NCBIfam" id="TIGR01038">
    <property type="entry name" value="uL22_arch_euk"/>
    <property type="match status" value="1"/>
</dbReference>
<dbReference type="InterPro" id="IPR005721">
    <property type="entry name" value="Ribosomal_uL22_euk/arc"/>
</dbReference>
<dbReference type="GO" id="GO:0022625">
    <property type="term" value="C:cytosolic large ribosomal subunit"/>
    <property type="evidence" value="ECO:0007669"/>
    <property type="project" value="UniProtKB-UniRule"/>
</dbReference>
<dbReference type="FunFam" id="3.90.470.10:FF:000015">
    <property type="entry name" value="50S ribosomal protein L22"/>
    <property type="match status" value="1"/>
</dbReference>
<dbReference type="GO" id="GO:0002181">
    <property type="term" value="P:cytoplasmic translation"/>
    <property type="evidence" value="ECO:0007669"/>
    <property type="project" value="TreeGrafter"/>
</dbReference>
<keyword evidence="3 7" id="KW-0699">rRNA-binding</keyword>
<evidence type="ECO:0000256" key="3">
    <source>
        <dbReference type="ARBA" id="ARBA00022730"/>
    </source>
</evidence>
<keyword evidence="4 7" id="KW-0694">RNA-binding</keyword>
<dbReference type="Proteomes" id="UP000002315">
    <property type="component" value="Chromosome"/>
</dbReference>
<gene>
    <name evidence="7" type="primary">rpl22</name>
    <name evidence="10" type="ordered locus">Mfer_0857</name>
</gene>
<comment type="subunit">
    <text evidence="2 7 9">Part of the 50S ribosomal subunit.</text>
</comment>
<dbReference type="AlphaFoldDB" id="E3GZC3"/>
<dbReference type="OrthoDB" id="314984at2157"/>
<comment type="function">
    <text evidence="7 9">This protein binds specifically to 23S rRNA. It makes multiple contacts with different domains of the 23S rRNA in the assembled 50S subunit and ribosome.</text>
</comment>
<evidence type="ECO:0000256" key="8">
    <source>
        <dbReference type="RuleBase" id="RU004005"/>
    </source>
</evidence>
<evidence type="ECO:0000256" key="7">
    <source>
        <dbReference type="HAMAP-Rule" id="MF_01331"/>
    </source>
</evidence>
<dbReference type="GO" id="GO:0003735">
    <property type="term" value="F:structural constituent of ribosome"/>
    <property type="evidence" value="ECO:0007669"/>
    <property type="project" value="UniProtKB-UniRule"/>
</dbReference>
<dbReference type="PROSITE" id="PS00464">
    <property type="entry name" value="RIBOSOMAL_L22"/>
    <property type="match status" value="1"/>
</dbReference>
<dbReference type="SUPFAM" id="SSF54843">
    <property type="entry name" value="Ribosomal protein L22"/>
    <property type="match status" value="1"/>
</dbReference>
<keyword evidence="11" id="KW-1185">Reference proteome</keyword>
<dbReference type="CDD" id="cd00336">
    <property type="entry name" value="Ribosomal_L22"/>
    <property type="match status" value="1"/>
</dbReference>